<keyword evidence="5" id="KW-1185">Reference proteome</keyword>
<dbReference type="GO" id="GO:0000160">
    <property type="term" value="P:phosphorelay signal transduction system"/>
    <property type="evidence" value="ECO:0007669"/>
    <property type="project" value="InterPro"/>
</dbReference>
<keyword evidence="1 2" id="KW-0597">Phosphoprotein</keyword>
<dbReference type="Gene3D" id="3.40.50.2300">
    <property type="match status" value="1"/>
</dbReference>
<evidence type="ECO:0000256" key="2">
    <source>
        <dbReference type="PROSITE-ProRule" id="PRU00169"/>
    </source>
</evidence>
<dbReference type="PANTHER" id="PTHR44591">
    <property type="entry name" value="STRESS RESPONSE REGULATOR PROTEIN 1"/>
    <property type="match status" value="1"/>
</dbReference>
<dbReference type="RefSeq" id="WP_144258436.1">
    <property type="nucleotide sequence ID" value="NZ_CP041636.1"/>
</dbReference>
<protein>
    <submittedName>
        <fullName evidence="4">Response regulator</fullName>
    </submittedName>
</protein>
<dbReference type="InterPro" id="IPR001789">
    <property type="entry name" value="Sig_transdc_resp-reg_receiver"/>
</dbReference>
<name>A0A516H6V5_9PROT</name>
<dbReference type="AlphaFoldDB" id="A0A516H6V5"/>
<organism evidence="4 5">
    <name type="scientific">Ferrovibrio terrae</name>
    <dbReference type="NCBI Taxonomy" id="2594003"/>
    <lineage>
        <taxon>Bacteria</taxon>
        <taxon>Pseudomonadati</taxon>
        <taxon>Pseudomonadota</taxon>
        <taxon>Alphaproteobacteria</taxon>
        <taxon>Rhodospirillales</taxon>
        <taxon>Rhodospirillaceae</taxon>
        <taxon>Ferrovibrio</taxon>
    </lineage>
</organism>
<dbReference type="PROSITE" id="PS50110">
    <property type="entry name" value="RESPONSE_REGULATORY"/>
    <property type="match status" value="1"/>
</dbReference>
<evidence type="ECO:0000259" key="3">
    <source>
        <dbReference type="PROSITE" id="PS50110"/>
    </source>
</evidence>
<feature type="domain" description="Response regulatory" evidence="3">
    <location>
        <begin position="37"/>
        <end position="151"/>
    </location>
</feature>
<feature type="modified residue" description="4-aspartylphosphate" evidence="2">
    <location>
        <position position="86"/>
    </location>
</feature>
<reference evidence="4 5" key="1">
    <citation type="submission" date="2019-07" db="EMBL/GenBank/DDBJ databases">
        <title>Genome sequencing for Ferrovibrio sp. K5.</title>
        <authorList>
            <person name="Park S.-J."/>
        </authorList>
    </citation>
    <scope>NUCLEOTIDE SEQUENCE [LARGE SCALE GENOMIC DNA]</scope>
    <source>
        <strain evidence="4 5">K5</strain>
    </source>
</reference>
<proteinExistence type="predicted"/>
<evidence type="ECO:0000313" key="5">
    <source>
        <dbReference type="Proteomes" id="UP000317496"/>
    </source>
</evidence>
<dbReference type="EMBL" id="CP041636">
    <property type="protein sequence ID" value="QDO99440.1"/>
    <property type="molecule type" value="Genomic_DNA"/>
</dbReference>
<dbReference type="Pfam" id="PF00072">
    <property type="entry name" value="Response_reg"/>
    <property type="match status" value="1"/>
</dbReference>
<dbReference type="Proteomes" id="UP000317496">
    <property type="component" value="Chromosome"/>
</dbReference>
<gene>
    <name evidence="4" type="ORF">FNB15_20125</name>
</gene>
<dbReference type="OrthoDB" id="9782655at2"/>
<accession>A0A516H6V5</accession>
<evidence type="ECO:0000313" key="4">
    <source>
        <dbReference type="EMBL" id="QDO99440.1"/>
    </source>
</evidence>
<evidence type="ECO:0000256" key="1">
    <source>
        <dbReference type="ARBA" id="ARBA00022553"/>
    </source>
</evidence>
<dbReference type="SUPFAM" id="SSF52172">
    <property type="entry name" value="CheY-like"/>
    <property type="match status" value="1"/>
</dbReference>
<dbReference type="KEGG" id="fer:FNB15_20125"/>
<dbReference type="PANTHER" id="PTHR44591:SF25">
    <property type="entry name" value="CHEMOTAXIS TWO-COMPONENT RESPONSE REGULATOR"/>
    <property type="match status" value="1"/>
</dbReference>
<dbReference type="InterPro" id="IPR011006">
    <property type="entry name" value="CheY-like_superfamily"/>
</dbReference>
<dbReference type="InterPro" id="IPR050595">
    <property type="entry name" value="Bact_response_regulator"/>
</dbReference>
<sequence>MNADLGWHPYIRVDQFPVCRACSGIEGRRTRVTAIPHISVVDDDESLRHALAALVRSMGFQTTAFASAEDFLAAPELQSTNCLVTDIQMPGMSGIDLRRKLTERGIELPVIMITARTESGLQEKALASGAMFVLRKPFEADVLANCIEQALA</sequence>
<dbReference type="SMART" id="SM00448">
    <property type="entry name" value="REC"/>
    <property type="match status" value="1"/>
</dbReference>